<evidence type="ECO:0000256" key="9">
    <source>
        <dbReference type="SAM" id="Coils"/>
    </source>
</evidence>
<keyword evidence="6" id="KW-0969">Cilium</keyword>
<protein>
    <recommendedName>
        <fullName evidence="13">Radial spoke protein 3</fullName>
    </recommendedName>
</protein>
<evidence type="ECO:0000256" key="4">
    <source>
        <dbReference type="ARBA" id="ARBA00022553"/>
    </source>
</evidence>
<keyword evidence="4" id="KW-0597">Phosphoprotein</keyword>
<comment type="similarity">
    <text evidence="2">Belongs to the flagellar radial spoke RSP3 family.</text>
</comment>
<keyword evidence="12" id="KW-1185">Reference proteome</keyword>
<comment type="subcellular location">
    <subcellularLocation>
        <location evidence="1">Cytoplasm</location>
        <location evidence="1">Cytoskeleton</location>
        <location evidence="1">Flagellum axoneme</location>
    </subcellularLocation>
</comment>
<dbReference type="PANTHER" id="PTHR21648">
    <property type="entry name" value="FLAGELLAR RADIAL SPOKE PROTEIN 3"/>
    <property type="match status" value="1"/>
</dbReference>
<dbReference type="InterPro" id="IPR009290">
    <property type="entry name" value="Radial_spoke_3"/>
</dbReference>
<feature type="coiled-coil region" evidence="9">
    <location>
        <begin position="93"/>
        <end position="146"/>
    </location>
</feature>
<keyword evidence="9" id="KW-0175">Coiled coil</keyword>
<dbReference type="Proteomes" id="UP001431209">
    <property type="component" value="Unassembled WGS sequence"/>
</dbReference>
<name>A0AAW2Z0A8_9EUKA</name>
<reference evidence="11 12" key="1">
    <citation type="submission" date="2024-03" db="EMBL/GenBank/DDBJ databases">
        <title>The Acrasis kona genome and developmental transcriptomes reveal deep origins of eukaryotic multicellular pathways.</title>
        <authorList>
            <person name="Sheikh S."/>
            <person name="Fu C.-J."/>
            <person name="Brown M.W."/>
            <person name="Baldauf S.L."/>
        </authorList>
    </citation>
    <scope>NUCLEOTIDE SEQUENCE [LARGE SCALE GENOMIC DNA]</scope>
    <source>
        <strain evidence="11 12">ATCC MYA-3509</strain>
    </source>
</reference>
<accession>A0AAW2Z0A8</accession>
<dbReference type="AlphaFoldDB" id="A0AAW2Z0A8"/>
<evidence type="ECO:0000313" key="11">
    <source>
        <dbReference type="EMBL" id="KAL0482814.1"/>
    </source>
</evidence>
<keyword evidence="5" id="KW-0282">Flagellum</keyword>
<evidence type="ECO:0000256" key="8">
    <source>
        <dbReference type="ARBA" id="ARBA00023273"/>
    </source>
</evidence>
<dbReference type="PANTHER" id="PTHR21648:SF0">
    <property type="entry name" value="RADIAL SPOKE HEAD PROTEIN 3 HOMOLOG"/>
    <property type="match status" value="1"/>
</dbReference>
<gene>
    <name evidence="11" type="ORF">AKO1_014213</name>
</gene>
<evidence type="ECO:0000256" key="1">
    <source>
        <dbReference type="ARBA" id="ARBA00004611"/>
    </source>
</evidence>
<keyword evidence="8" id="KW-0966">Cell projection</keyword>
<evidence type="ECO:0008006" key="13">
    <source>
        <dbReference type="Google" id="ProtNLM"/>
    </source>
</evidence>
<keyword evidence="7" id="KW-0206">Cytoskeleton</keyword>
<proteinExistence type="inferred from homology"/>
<evidence type="ECO:0000256" key="2">
    <source>
        <dbReference type="ARBA" id="ARBA00006737"/>
    </source>
</evidence>
<sequence>MTPLPIEGRKHTEIQTDRYLEEVSDHVKECEAFTQTDPFMDRPESPLYLPTKSGLDVAVQVEEDLFHFDSEVDPILEVLIGKTLEQSMLEVMQEEEMQNIENAQREFEQARNERLNATQVLEADERRRFEEKQRRKEQERQRLQRESTVKQKLSSRTFSKLFLSNLEGRVFDTLERQGFFYDVVQRDIEVNFMPWLTEKVQDITKTKENGRSILDALIKNTIRDMLRINKEAKDERLKREEQERIQLEEERLAAIERERILEQERLLKLEEEQNKLNTEENAEQQEQEDEEYDE</sequence>
<feature type="compositionally biased region" description="Acidic residues" evidence="10">
    <location>
        <begin position="280"/>
        <end position="294"/>
    </location>
</feature>
<evidence type="ECO:0000256" key="10">
    <source>
        <dbReference type="SAM" id="MobiDB-lite"/>
    </source>
</evidence>
<feature type="region of interest" description="Disordered" evidence="10">
    <location>
        <begin position="271"/>
        <end position="294"/>
    </location>
</feature>
<dbReference type="GO" id="GO:0005929">
    <property type="term" value="C:cilium"/>
    <property type="evidence" value="ECO:0007669"/>
    <property type="project" value="TreeGrafter"/>
</dbReference>
<dbReference type="Pfam" id="PF06098">
    <property type="entry name" value="Radial_spoke_3"/>
    <property type="match status" value="1"/>
</dbReference>
<evidence type="ECO:0000256" key="6">
    <source>
        <dbReference type="ARBA" id="ARBA00023069"/>
    </source>
</evidence>
<comment type="caution">
    <text evidence="11">The sequence shown here is derived from an EMBL/GenBank/DDBJ whole genome shotgun (WGS) entry which is preliminary data.</text>
</comment>
<evidence type="ECO:0000256" key="3">
    <source>
        <dbReference type="ARBA" id="ARBA00022490"/>
    </source>
</evidence>
<evidence type="ECO:0000256" key="7">
    <source>
        <dbReference type="ARBA" id="ARBA00023212"/>
    </source>
</evidence>
<evidence type="ECO:0000256" key="5">
    <source>
        <dbReference type="ARBA" id="ARBA00022846"/>
    </source>
</evidence>
<organism evidence="11 12">
    <name type="scientific">Acrasis kona</name>
    <dbReference type="NCBI Taxonomy" id="1008807"/>
    <lineage>
        <taxon>Eukaryota</taxon>
        <taxon>Discoba</taxon>
        <taxon>Heterolobosea</taxon>
        <taxon>Tetramitia</taxon>
        <taxon>Eutetramitia</taxon>
        <taxon>Acrasidae</taxon>
        <taxon>Acrasis</taxon>
    </lineage>
</organism>
<evidence type="ECO:0000313" key="12">
    <source>
        <dbReference type="Proteomes" id="UP001431209"/>
    </source>
</evidence>
<dbReference type="EMBL" id="JAOPGA020000894">
    <property type="protein sequence ID" value="KAL0482814.1"/>
    <property type="molecule type" value="Genomic_DNA"/>
</dbReference>
<keyword evidence="3" id="KW-0963">Cytoplasm</keyword>